<dbReference type="Proteomes" id="UP000799438">
    <property type="component" value="Unassembled WGS sequence"/>
</dbReference>
<feature type="compositionally biased region" description="Polar residues" evidence="1">
    <location>
        <begin position="157"/>
        <end position="182"/>
    </location>
</feature>
<organism evidence="2 3">
    <name type="scientific">Aplosporella prunicola CBS 121167</name>
    <dbReference type="NCBI Taxonomy" id="1176127"/>
    <lineage>
        <taxon>Eukaryota</taxon>
        <taxon>Fungi</taxon>
        <taxon>Dikarya</taxon>
        <taxon>Ascomycota</taxon>
        <taxon>Pezizomycotina</taxon>
        <taxon>Dothideomycetes</taxon>
        <taxon>Dothideomycetes incertae sedis</taxon>
        <taxon>Botryosphaeriales</taxon>
        <taxon>Aplosporellaceae</taxon>
        <taxon>Aplosporella</taxon>
    </lineage>
</organism>
<sequence>MSRAMFGTHSPLVCSAAASLAGHALPPCDACQQQDLACRHVSNDSTRCSECVMHGLQCGSQERDNICAERERLRVEHLVALETAALGIAKMQSIKRQQERFEARVIEMLHRGLHTLAALEEIEREEERERKLAESFVQENGRGKRQSGRKRKRNDGPATSTAQSSLNLSQAGPGSSTKVQSPIKTGATLGSAEHSPEQIPCLGSLDIPFTPCGLVSDSPFSWNGIDFGGLVVEQHSA</sequence>
<protein>
    <recommendedName>
        <fullName evidence="4">Zn(2)-C6 fungal-type domain-containing protein</fullName>
    </recommendedName>
</protein>
<evidence type="ECO:0000313" key="2">
    <source>
        <dbReference type="EMBL" id="KAF2138723.1"/>
    </source>
</evidence>
<proteinExistence type="predicted"/>
<dbReference type="RefSeq" id="XP_033394436.1">
    <property type="nucleotide sequence ID" value="XM_033546390.1"/>
</dbReference>
<gene>
    <name evidence="2" type="ORF">K452DRAFT_360960</name>
</gene>
<name>A0A6A6B5M0_9PEZI</name>
<reference evidence="2" key="1">
    <citation type="journal article" date="2020" name="Stud. Mycol.">
        <title>101 Dothideomycetes genomes: a test case for predicting lifestyles and emergence of pathogens.</title>
        <authorList>
            <person name="Haridas S."/>
            <person name="Albert R."/>
            <person name="Binder M."/>
            <person name="Bloem J."/>
            <person name="Labutti K."/>
            <person name="Salamov A."/>
            <person name="Andreopoulos B."/>
            <person name="Baker S."/>
            <person name="Barry K."/>
            <person name="Bills G."/>
            <person name="Bluhm B."/>
            <person name="Cannon C."/>
            <person name="Castanera R."/>
            <person name="Culley D."/>
            <person name="Daum C."/>
            <person name="Ezra D."/>
            <person name="Gonzalez J."/>
            <person name="Henrissat B."/>
            <person name="Kuo A."/>
            <person name="Liang C."/>
            <person name="Lipzen A."/>
            <person name="Lutzoni F."/>
            <person name="Magnuson J."/>
            <person name="Mondo S."/>
            <person name="Nolan M."/>
            <person name="Ohm R."/>
            <person name="Pangilinan J."/>
            <person name="Park H.-J."/>
            <person name="Ramirez L."/>
            <person name="Alfaro M."/>
            <person name="Sun H."/>
            <person name="Tritt A."/>
            <person name="Yoshinaga Y."/>
            <person name="Zwiers L.-H."/>
            <person name="Turgeon B."/>
            <person name="Goodwin S."/>
            <person name="Spatafora J."/>
            <person name="Crous P."/>
            <person name="Grigoriev I."/>
        </authorList>
    </citation>
    <scope>NUCLEOTIDE SEQUENCE</scope>
    <source>
        <strain evidence="2">CBS 121167</strain>
    </source>
</reference>
<dbReference type="EMBL" id="ML995495">
    <property type="protein sequence ID" value="KAF2138723.1"/>
    <property type="molecule type" value="Genomic_DNA"/>
</dbReference>
<feature type="compositionally biased region" description="Basic residues" evidence="1">
    <location>
        <begin position="143"/>
        <end position="153"/>
    </location>
</feature>
<evidence type="ECO:0000256" key="1">
    <source>
        <dbReference type="SAM" id="MobiDB-lite"/>
    </source>
</evidence>
<feature type="region of interest" description="Disordered" evidence="1">
    <location>
        <begin position="133"/>
        <end position="182"/>
    </location>
</feature>
<dbReference type="AlphaFoldDB" id="A0A6A6B5M0"/>
<dbReference type="GeneID" id="54303896"/>
<evidence type="ECO:0008006" key="4">
    <source>
        <dbReference type="Google" id="ProtNLM"/>
    </source>
</evidence>
<keyword evidence="3" id="KW-1185">Reference proteome</keyword>
<evidence type="ECO:0000313" key="3">
    <source>
        <dbReference type="Proteomes" id="UP000799438"/>
    </source>
</evidence>
<accession>A0A6A6B5M0</accession>